<accession>A0ABY9QQ46</accession>
<organism evidence="9 10">
    <name type="scientific">Pseudomonas entomophila</name>
    <dbReference type="NCBI Taxonomy" id="312306"/>
    <lineage>
        <taxon>Bacteria</taxon>
        <taxon>Pseudomonadati</taxon>
        <taxon>Pseudomonadota</taxon>
        <taxon>Gammaproteobacteria</taxon>
        <taxon>Pseudomonadales</taxon>
        <taxon>Pseudomonadaceae</taxon>
        <taxon>Pseudomonas</taxon>
    </lineage>
</organism>
<keyword evidence="7" id="KW-0560">Oxidoreductase</keyword>
<dbReference type="Pfam" id="PF02770">
    <property type="entry name" value="Acyl-CoA_dh_M"/>
    <property type="match status" value="1"/>
</dbReference>
<dbReference type="CDD" id="cd00567">
    <property type="entry name" value="ACAD"/>
    <property type="match status" value="1"/>
</dbReference>
<keyword evidence="10" id="KW-1185">Reference proteome</keyword>
<sequence>MTAQTTTTSTADELIAWLRRYASERINSRMIDERRTIPPHIVLDLGNRGILGMQVPKRYGGLELSTVDLMRVIQQLTAIDMTLGTFVGLNNWLGIWPIQMYASEEVKQELLPALAWGRELAAFAFTEPVAGSDARSIRTTATSQGAGYQRLNGQKAWIGSGAWAGVTTVFAQQLDEAGRPSGISGYIVKAGTPGLEQGPEALTMGMRGMIQNIVDFKDAVVSERYLLGTRNAGMDIAQQIMMHARLGIAGLSLGGMKRCAQLMLRYAERRRISTGVLLDNPVTQARLSDVSAAITAVDTLVFSIGRLMDQHIGVPDEVYTACKSTAPELFGEATDHLTQLLGARGYIETNGVPQLLRDARILRIFEGPTETMNMYLGGRILKGADVFYRFLDETLQAPALVRLIQDAAHAIQHAAVSHPFLQGDPLLGKRWCQFKVGQVASFGILRAFLHKALLDQPDDRLERSALWAAKRFERLLREAVEGSPDEVAMVDIAQVRKEIEGLLVDIDDIEQRLPLDDQSLDPYLAKSVAPQEVMVSGPGGAAMVDDRNVRATQLTAWLQEWIARCVEIPFSQVATDEPFTHFGLDSTDAVEIVCDLEKHLGMELDATLLWNYPTINALVGYLLGEFSEVQGSPSTTVQKPAVPVTHDVAQIEAMSDEDALNLLLKEVSA</sequence>
<proteinExistence type="inferred from homology"/>
<keyword evidence="5 7" id="KW-0285">Flavoprotein</keyword>
<evidence type="ECO:0000256" key="4">
    <source>
        <dbReference type="ARBA" id="ARBA00022553"/>
    </source>
</evidence>
<dbReference type="RefSeq" id="WP_011536490.1">
    <property type="nucleotide sequence ID" value="NZ_CP132921.1"/>
</dbReference>
<dbReference type="InterPro" id="IPR020806">
    <property type="entry name" value="PKS_PP-bd"/>
</dbReference>
<dbReference type="Gene3D" id="1.10.1200.10">
    <property type="entry name" value="ACP-like"/>
    <property type="match status" value="1"/>
</dbReference>
<dbReference type="Pfam" id="PF00550">
    <property type="entry name" value="PP-binding"/>
    <property type="match status" value="1"/>
</dbReference>
<protein>
    <submittedName>
        <fullName evidence="9">Acyl-CoA dehydrogenase family protein</fullName>
    </submittedName>
</protein>
<name>A0ABY9QQ46_9PSED</name>
<evidence type="ECO:0000256" key="5">
    <source>
        <dbReference type="ARBA" id="ARBA00022630"/>
    </source>
</evidence>
<gene>
    <name evidence="9" type="ORF">RAH46_02290</name>
</gene>
<dbReference type="SUPFAM" id="SSF56645">
    <property type="entry name" value="Acyl-CoA dehydrogenase NM domain-like"/>
    <property type="match status" value="1"/>
</dbReference>
<dbReference type="Pfam" id="PF02771">
    <property type="entry name" value="Acyl-CoA_dh_N"/>
    <property type="match status" value="1"/>
</dbReference>
<dbReference type="InterPro" id="IPR036736">
    <property type="entry name" value="ACP-like_sf"/>
</dbReference>
<dbReference type="PANTHER" id="PTHR43884:SF9">
    <property type="entry name" value="COMPLEX I ASSEMBLY FACTOR ACAD9, MITOCHONDRIAL"/>
    <property type="match status" value="1"/>
</dbReference>
<dbReference type="InterPro" id="IPR046373">
    <property type="entry name" value="Acyl-CoA_Oxase/DH_mid-dom_sf"/>
</dbReference>
<keyword evidence="4" id="KW-0597">Phosphoprotein</keyword>
<evidence type="ECO:0000256" key="1">
    <source>
        <dbReference type="ARBA" id="ARBA00001974"/>
    </source>
</evidence>
<evidence type="ECO:0000256" key="3">
    <source>
        <dbReference type="ARBA" id="ARBA00022450"/>
    </source>
</evidence>
<keyword evidence="3" id="KW-0596">Phosphopantetheine</keyword>
<evidence type="ECO:0000259" key="8">
    <source>
        <dbReference type="PROSITE" id="PS50075"/>
    </source>
</evidence>
<dbReference type="InterPro" id="IPR013786">
    <property type="entry name" value="AcylCoA_DH/ox_N"/>
</dbReference>
<dbReference type="InterPro" id="IPR009100">
    <property type="entry name" value="AcylCoA_DH/oxidase_NM_dom_sf"/>
</dbReference>
<dbReference type="SMART" id="SM00823">
    <property type="entry name" value="PKS_PP"/>
    <property type="match status" value="1"/>
</dbReference>
<evidence type="ECO:0000256" key="6">
    <source>
        <dbReference type="ARBA" id="ARBA00022827"/>
    </source>
</evidence>
<dbReference type="Gene3D" id="1.20.140.10">
    <property type="entry name" value="Butyryl-CoA Dehydrogenase, subunit A, domain 3"/>
    <property type="match status" value="1"/>
</dbReference>
<dbReference type="InterPro" id="IPR009081">
    <property type="entry name" value="PP-bd_ACP"/>
</dbReference>
<dbReference type="Gene3D" id="1.10.540.10">
    <property type="entry name" value="Acyl-CoA dehydrogenase/oxidase, N-terminal domain"/>
    <property type="match status" value="1"/>
</dbReference>
<dbReference type="EMBL" id="CP132921">
    <property type="protein sequence ID" value="WMW06178.1"/>
    <property type="molecule type" value="Genomic_DNA"/>
</dbReference>
<reference evidence="9 10" key="1">
    <citation type="submission" date="2023-08" db="EMBL/GenBank/DDBJ databases">
        <title>Complete Genome Sequence of Pseudomonas entomophila TVIN A01.</title>
        <authorList>
            <person name="Shelke T."/>
            <person name="Mahar N.S."/>
            <person name="Gupta I."/>
            <person name="Gupta V."/>
        </authorList>
    </citation>
    <scope>NUCLEOTIDE SEQUENCE [LARGE SCALE GENOMIC DNA]</scope>
    <source>
        <strain evidence="9 10">TVIN-A01</strain>
    </source>
</reference>
<feature type="domain" description="Carrier" evidence="8">
    <location>
        <begin position="549"/>
        <end position="626"/>
    </location>
</feature>
<dbReference type="PANTHER" id="PTHR43884">
    <property type="entry name" value="ACYL-COA DEHYDROGENASE"/>
    <property type="match status" value="1"/>
</dbReference>
<evidence type="ECO:0000256" key="7">
    <source>
        <dbReference type="RuleBase" id="RU362125"/>
    </source>
</evidence>
<dbReference type="Gene3D" id="2.40.110.10">
    <property type="entry name" value="Butyryl-CoA Dehydrogenase, subunit A, domain 2"/>
    <property type="match status" value="1"/>
</dbReference>
<dbReference type="InterPro" id="IPR009075">
    <property type="entry name" value="AcylCo_DH/oxidase_C"/>
</dbReference>
<dbReference type="GeneID" id="32808432"/>
<evidence type="ECO:0000256" key="2">
    <source>
        <dbReference type="ARBA" id="ARBA00009347"/>
    </source>
</evidence>
<dbReference type="PROSITE" id="PS00012">
    <property type="entry name" value="PHOSPHOPANTETHEINE"/>
    <property type="match status" value="1"/>
</dbReference>
<evidence type="ECO:0000313" key="10">
    <source>
        <dbReference type="Proteomes" id="UP001183127"/>
    </source>
</evidence>
<dbReference type="SMART" id="SM01294">
    <property type="entry name" value="PKS_PP_betabranch"/>
    <property type="match status" value="1"/>
</dbReference>
<dbReference type="PROSITE" id="PS50075">
    <property type="entry name" value="CARRIER"/>
    <property type="match status" value="1"/>
</dbReference>
<comment type="cofactor">
    <cofactor evidence="1 7">
        <name>FAD</name>
        <dbReference type="ChEBI" id="CHEBI:57692"/>
    </cofactor>
</comment>
<dbReference type="InterPro" id="IPR036250">
    <property type="entry name" value="AcylCo_DH-like_C"/>
</dbReference>
<dbReference type="InterPro" id="IPR006162">
    <property type="entry name" value="Ppantetheine_attach_site"/>
</dbReference>
<dbReference type="Pfam" id="PF00441">
    <property type="entry name" value="Acyl-CoA_dh_1"/>
    <property type="match status" value="1"/>
</dbReference>
<dbReference type="Proteomes" id="UP001183127">
    <property type="component" value="Chromosome"/>
</dbReference>
<comment type="similarity">
    <text evidence="2 7">Belongs to the acyl-CoA dehydrogenase family.</text>
</comment>
<keyword evidence="6 7" id="KW-0274">FAD</keyword>
<dbReference type="SUPFAM" id="SSF47203">
    <property type="entry name" value="Acyl-CoA dehydrogenase C-terminal domain-like"/>
    <property type="match status" value="1"/>
</dbReference>
<dbReference type="InterPro" id="IPR006091">
    <property type="entry name" value="Acyl-CoA_Oxase/DH_mid-dom"/>
</dbReference>
<evidence type="ECO:0000313" key="9">
    <source>
        <dbReference type="EMBL" id="WMW06178.1"/>
    </source>
</evidence>
<dbReference type="SUPFAM" id="SSF47336">
    <property type="entry name" value="ACP-like"/>
    <property type="match status" value="1"/>
</dbReference>
<dbReference type="InterPro" id="IPR037069">
    <property type="entry name" value="AcylCoA_DH/ox_N_sf"/>
</dbReference>